<dbReference type="HAMAP" id="MF_04136">
    <property type="entry name" value="SAR_ENDOLYSIN"/>
    <property type="match status" value="1"/>
</dbReference>
<dbReference type="PANTHER" id="PTHR38107:SF3">
    <property type="entry name" value="LYSOZYME RRRD-RELATED"/>
    <property type="match status" value="1"/>
</dbReference>
<reference evidence="9" key="1">
    <citation type="submission" date="2016-10" db="EMBL/GenBank/DDBJ databases">
        <authorList>
            <person name="de Groot N.N."/>
        </authorList>
    </citation>
    <scope>NUCLEOTIDE SEQUENCE [LARGE SCALE GENOMIC DNA]</scope>
    <source>
        <strain evidence="9">DSM 17908</strain>
    </source>
</reference>
<feature type="signal peptide" evidence="7">
    <location>
        <begin position="1"/>
        <end position="24"/>
    </location>
</feature>
<dbReference type="InterPro" id="IPR043688">
    <property type="entry name" value="SAR_endolysin-like"/>
</dbReference>
<dbReference type="PANTHER" id="PTHR38107">
    <property type="match status" value="1"/>
</dbReference>
<dbReference type="HAMAP" id="MF_04110">
    <property type="entry name" value="ENDOLYSIN_T4"/>
    <property type="match status" value="1"/>
</dbReference>
<evidence type="ECO:0000313" key="11">
    <source>
        <dbReference type="Proteomes" id="UP000224607"/>
    </source>
</evidence>
<evidence type="ECO:0000256" key="2">
    <source>
        <dbReference type="ARBA" id="ARBA00022529"/>
    </source>
</evidence>
<dbReference type="InterPro" id="IPR023346">
    <property type="entry name" value="Lysozyme-like_dom_sf"/>
</dbReference>
<dbReference type="EMBL" id="FORG01000028">
    <property type="protein sequence ID" value="SFK08837.1"/>
    <property type="molecule type" value="Genomic_DNA"/>
</dbReference>
<evidence type="ECO:0000313" key="8">
    <source>
        <dbReference type="EMBL" id="PHM39286.1"/>
    </source>
</evidence>
<dbReference type="Proteomes" id="UP000198919">
    <property type="component" value="Unassembled WGS sequence"/>
</dbReference>
<keyword evidence="11" id="KW-1185">Reference proteome</keyword>
<evidence type="ECO:0000313" key="10">
    <source>
        <dbReference type="Proteomes" id="UP000198919"/>
    </source>
</evidence>
<evidence type="ECO:0000256" key="3">
    <source>
        <dbReference type="ARBA" id="ARBA00022638"/>
    </source>
</evidence>
<dbReference type="EMBL" id="NITY01000011">
    <property type="protein sequence ID" value="PHM39286.1"/>
    <property type="molecule type" value="Genomic_DNA"/>
</dbReference>
<feature type="chain" id="PRO_5011521424" description="Lysozyme" evidence="7">
    <location>
        <begin position="25"/>
        <end position="179"/>
    </location>
</feature>
<dbReference type="OrthoDB" id="8141296at2"/>
<keyword evidence="2 6" id="KW-0929">Antimicrobial</keyword>
<dbReference type="GO" id="GO:0009253">
    <property type="term" value="P:peptidoglycan catabolic process"/>
    <property type="evidence" value="ECO:0007669"/>
    <property type="project" value="InterPro"/>
</dbReference>
<keyword evidence="7" id="KW-0732">Signal</keyword>
<dbReference type="STRING" id="351675.SAMN05421680_12823"/>
<dbReference type="Pfam" id="PF00959">
    <property type="entry name" value="Phage_lysozyme"/>
    <property type="match status" value="1"/>
</dbReference>
<dbReference type="SUPFAM" id="SSF53955">
    <property type="entry name" value="Lysozyme-like"/>
    <property type="match status" value="1"/>
</dbReference>
<dbReference type="Proteomes" id="UP000224607">
    <property type="component" value="Unassembled WGS sequence"/>
</dbReference>
<reference evidence="8 11" key="3">
    <citation type="journal article" date="2017" name="Nat. Microbiol.">
        <title>Natural product diversity associated with the nematode symbionts Photorhabdus and Xenorhabdus.</title>
        <authorList>
            <person name="Tobias N.J."/>
            <person name="Wolff H."/>
            <person name="Djahanschiri B."/>
            <person name="Grundmann F."/>
            <person name="Kronenwerth M."/>
            <person name="Shi Y.M."/>
            <person name="Simonyi S."/>
            <person name="Grun P."/>
            <person name="Shapiro-Ilan D."/>
            <person name="Pidot S.J."/>
            <person name="Stinear T.P."/>
            <person name="Ebersberger I."/>
            <person name="Bode H.B."/>
        </authorList>
    </citation>
    <scope>NUCLEOTIDE SEQUENCE [LARGE SCALE GENOMIC DNA]</scope>
    <source>
        <strain evidence="8 11">DSM 17908</strain>
    </source>
</reference>
<dbReference type="InterPro" id="IPR034690">
    <property type="entry name" value="Endolysin_T4_type"/>
</dbReference>
<gene>
    <name evidence="9" type="ORF">SAMN05421680_12823</name>
    <name evidence="8" type="ORF">Xmau_02890</name>
</gene>
<dbReference type="Gene3D" id="1.10.530.40">
    <property type="match status" value="1"/>
</dbReference>
<organism evidence="9 10">
    <name type="scientific">Xenorhabdus mauleonii</name>
    <dbReference type="NCBI Taxonomy" id="351675"/>
    <lineage>
        <taxon>Bacteria</taxon>
        <taxon>Pseudomonadati</taxon>
        <taxon>Pseudomonadota</taxon>
        <taxon>Gammaproteobacteria</taxon>
        <taxon>Enterobacterales</taxon>
        <taxon>Morganellaceae</taxon>
        <taxon>Xenorhabdus</taxon>
    </lineage>
</organism>
<sequence>MTKTKTKLTAAVIGLVLSGAGATAILSQFLDEKEGNRLLAYRDAGGIWTICRGVTRIDGVPVRQGMRLTPSQCQALNAKEAEQAIAWVRSNIKVPLTEPQIAGIASFCPYNIGPGKCFSSTFYRKLNAGDKKGACAEIKRWIFDGGKDCRQTQGQANGCYGQVERRAQESELTCWGLDD</sequence>
<dbReference type="AlphaFoldDB" id="A0A1I3WPP3"/>
<evidence type="ECO:0000256" key="6">
    <source>
        <dbReference type="RuleBase" id="RU003788"/>
    </source>
</evidence>
<keyword evidence="5 6" id="KW-0326">Glycosidase</keyword>
<evidence type="ECO:0000256" key="4">
    <source>
        <dbReference type="ARBA" id="ARBA00022801"/>
    </source>
</evidence>
<dbReference type="InterPro" id="IPR002196">
    <property type="entry name" value="Glyco_hydro_24"/>
</dbReference>
<evidence type="ECO:0000313" key="9">
    <source>
        <dbReference type="EMBL" id="SFK08837.1"/>
    </source>
</evidence>
<dbReference type="EC" id="3.2.1.17" evidence="6"/>
<evidence type="ECO:0000256" key="7">
    <source>
        <dbReference type="SAM" id="SignalP"/>
    </source>
</evidence>
<dbReference type="GO" id="GO:0031640">
    <property type="term" value="P:killing of cells of another organism"/>
    <property type="evidence" value="ECO:0007669"/>
    <property type="project" value="UniProtKB-KW"/>
</dbReference>
<keyword evidence="3 6" id="KW-0081">Bacteriolytic enzyme</keyword>
<dbReference type="GO" id="GO:0042742">
    <property type="term" value="P:defense response to bacterium"/>
    <property type="evidence" value="ECO:0007669"/>
    <property type="project" value="UniProtKB-KW"/>
</dbReference>
<dbReference type="RefSeq" id="WP_092513763.1">
    <property type="nucleotide sequence ID" value="NZ_CAWNQB010000003.1"/>
</dbReference>
<evidence type="ECO:0000256" key="5">
    <source>
        <dbReference type="ARBA" id="ARBA00023295"/>
    </source>
</evidence>
<keyword evidence="4 6" id="KW-0378">Hydrolase</keyword>
<proteinExistence type="inferred from homology"/>
<dbReference type="GO" id="GO:0003796">
    <property type="term" value="F:lysozyme activity"/>
    <property type="evidence" value="ECO:0007669"/>
    <property type="project" value="UniProtKB-EC"/>
</dbReference>
<name>A0A1I3WPP3_9GAMM</name>
<dbReference type="CDD" id="cd16900">
    <property type="entry name" value="endolysin_R21-like"/>
    <property type="match status" value="1"/>
</dbReference>
<accession>A0A1I3WPP3</accession>
<dbReference type="InterPro" id="IPR023347">
    <property type="entry name" value="Lysozyme_dom_sf"/>
</dbReference>
<dbReference type="GO" id="GO:0016998">
    <property type="term" value="P:cell wall macromolecule catabolic process"/>
    <property type="evidence" value="ECO:0007669"/>
    <property type="project" value="InterPro"/>
</dbReference>
<comment type="similarity">
    <text evidence="6">Belongs to the glycosyl hydrolase 24 family.</text>
</comment>
<reference evidence="10" key="2">
    <citation type="submission" date="2016-10" db="EMBL/GenBank/DDBJ databases">
        <authorList>
            <person name="Varghese N."/>
            <person name="Submissions S."/>
        </authorList>
    </citation>
    <scope>NUCLEOTIDE SEQUENCE [LARGE SCALE GENOMIC DNA]</scope>
    <source>
        <strain evidence="10">DSM 17908</strain>
    </source>
</reference>
<protein>
    <recommendedName>
        <fullName evidence="6">Lysozyme</fullName>
        <ecNumber evidence="6">3.2.1.17</ecNumber>
    </recommendedName>
</protein>
<dbReference type="InterPro" id="IPR051018">
    <property type="entry name" value="Bacteriophage_GH24"/>
</dbReference>
<evidence type="ECO:0000256" key="1">
    <source>
        <dbReference type="ARBA" id="ARBA00000632"/>
    </source>
</evidence>
<comment type="catalytic activity">
    <reaction evidence="1 6">
        <text>Hydrolysis of (1-&gt;4)-beta-linkages between N-acetylmuramic acid and N-acetyl-D-glucosamine residues in a peptidoglycan and between N-acetyl-D-glucosamine residues in chitodextrins.</text>
        <dbReference type="EC" id="3.2.1.17"/>
    </reaction>
</comment>